<dbReference type="InterPro" id="IPR006680">
    <property type="entry name" value="Amidohydro-rel"/>
</dbReference>
<protein>
    <submittedName>
        <fullName evidence="7">Dihydroorotase</fullName>
    </submittedName>
</protein>
<dbReference type="EMBL" id="BAAABY010000002">
    <property type="protein sequence ID" value="GAA0441438.1"/>
    <property type="molecule type" value="Genomic_DNA"/>
</dbReference>
<evidence type="ECO:0000313" key="7">
    <source>
        <dbReference type="EMBL" id="GAA0441438.1"/>
    </source>
</evidence>
<dbReference type="PANTHER" id="PTHR43668">
    <property type="entry name" value="ALLANTOINASE"/>
    <property type="match status" value="1"/>
</dbReference>
<dbReference type="InterPro" id="IPR011059">
    <property type="entry name" value="Metal-dep_hydrolase_composite"/>
</dbReference>
<evidence type="ECO:0000256" key="4">
    <source>
        <dbReference type="ARBA" id="ARBA00022723"/>
    </source>
</evidence>
<dbReference type="InterPro" id="IPR032466">
    <property type="entry name" value="Metal_Hydrolase"/>
</dbReference>
<comment type="caution">
    <text evidence="7">The sequence shown here is derived from an EMBL/GenBank/DDBJ whole genome shotgun (WGS) entry which is preliminary data.</text>
</comment>
<dbReference type="RefSeq" id="WP_346092268.1">
    <property type="nucleotide sequence ID" value="NZ_BAAABY010000002.1"/>
</dbReference>
<organism evidence="7 8">
    <name type="scientific">Streptomyces olivaceiscleroticus</name>
    <dbReference type="NCBI Taxonomy" id="68245"/>
    <lineage>
        <taxon>Bacteria</taxon>
        <taxon>Bacillati</taxon>
        <taxon>Actinomycetota</taxon>
        <taxon>Actinomycetes</taxon>
        <taxon>Kitasatosporales</taxon>
        <taxon>Streptomycetaceae</taxon>
        <taxon>Streptomyces</taxon>
    </lineage>
</organism>
<sequence>MPAADRLSAGSDGTAPRAHDLLVIHARVVTPEGVRRAGVAVDGGRITALTAPDARPAAHRVLDAAGRHLLPGVIDSHVHFRTPGLTHKEDWAHGSRAAAAGGVTTVIDMPNTRPPLTDPGEAAAKAALIEGTSLVDHRFHFGVTEQTVDRLRDLTPQLATSVKVFMTGHHTAPHVIRDPATLDRIFALAAERGLRLVLHAEDDGVFTLLDAFLTPSDSYASYESRRPRTGGIVAAARVIELVRRHGTATHVVHVSSAEESDLLRAAAAAALPLTHEVTAHHLSFTATDTRRQGARLRLSPALRTAHDQDRLWAALMAGGVATIGSDHAPHTIEEKIRPVPDAPPGLPGTQELLTAVHTGMRRRHPELPADEALLRIARLASATPADLFGLAGRKGRILPGLDADFVLFDAERTWCMSAEHARSKCGWSAYEGWTFTGRPDVTVRRGQVIYDGRGAHPWFGAPDGSWLPAEAPAPGPQG</sequence>
<dbReference type="Gene3D" id="3.20.20.140">
    <property type="entry name" value="Metal-dependent hydrolases"/>
    <property type="match status" value="1"/>
</dbReference>
<proteinExistence type="inferred from homology"/>
<evidence type="ECO:0000256" key="2">
    <source>
        <dbReference type="ARBA" id="ARBA00002368"/>
    </source>
</evidence>
<comment type="function">
    <text evidence="2">Catalyzes the reversible cyclization of carbamoyl aspartate to dihydroorotate.</text>
</comment>
<evidence type="ECO:0000256" key="5">
    <source>
        <dbReference type="ARBA" id="ARBA00022801"/>
    </source>
</evidence>
<dbReference type="SUPFAM" id="SSF51556">
    <property type="entry name" value="Metallo-dependent hydrolases"/>
    <property type="match status" value="1"/>
</dbReference>
<dbReference type="Gene3D" id="2.30.40.10">
    <property type="entry name" value="Urease, subunit C, domain 1"/>
    <property type="match status" value="1"/>
</dbReference>
<evidence type="ECO:0000313" key="8">
    <source>
        <dbReference type="Proteomes" id="UP001500909"/>
    </source>
</evidence>
<keyword evidence="5" id="KW-0378">Hydrolase</keyword>
<dbReference type="Pfam" id="PF01979">
    <property type="entry name" value="Amidohydro_1"/>
    <property type="match status" value="1"/>
</dbReference>
<comment type="similarity">
    <text evidence="3">Belongs to the metallo-dependent hydrolases superfamily. DHOase family. Class I DHOase subfamily.</text>
</comment>
<dbReference type="SUPFAM" id="SSF51338">
    <property type="entry name" value="Composite domain of metallo-dependent hydrolases"/>
    <property type="match status" value="1"/>
</dbReference>
<dbReference type="PANTHER" id="PTHR43668:SF4">
    <property type="entry name" value="ALLANTOINASE"/>
    <property type="match status" value="1"/>
</dbReference>
<dbReference type="Proteomes" id="UP001500909">
    <property type="component" value="Unassembled WGS sequence"/>
</dbReference>
<evidence type="ECO:0000256" key="1">
    <source>
        <dbReference type="ARBA" id="ARBA00001947"/>
    </source>
</evidence>
<evidence type="ECO:0000259" key="6">
    <source>
        <dbReference type="Pfam" id="PF01979"/>
    </source>
</evidence>
<keyword evidence="8" id="KW-1185">Reference proteome</keyword>
<dbReference type="InterPro" id="IPR002195">
    <property type="entry name" value="Dihydroorotase_CS"/>
</dbReference>
<gene>
    <name evidence="7" type="ORF">GCM10010361_01790</name>
</gene>
<comment type="cofactor">
    <cofactor evidence="1">
        <name>Zn(2+)</name>
        <dbReference type="ChEBI" id="CHEBI:29105"/>
    </cofactor>
</comment>
<dbReference type="PROSITE" id="PS00482">
    <property type="entry name" value="DIHYDROOROTASE_1"/>
    <property type="match status" value="1"/>
</dbReference>
<evidence type="ECO:0000256" key="3">
    <source>
        <dbReference type="ARBA" id="ARBA00010286"/>
    </source>
</evidence>
<feature type="domain" description="Amidohydrolase-related" evidence="6">
    <location>
        <begin position="69"/>
        <end position="448"/>
    </location>
</feature>
<dbReference type="PROSITE" id="PS00483">
    <property type="entry name" value="DIHYDROOROTASE_2"/>
    <property type="match status" value="1"/>
</dbReference>
<reference evidence="8" key="1">
    <citation type="journal article" date="2019" name="Int. J. Syst. Evol. Microbiol.">
        <title>The Global Catalogue of Microorganisms (GCM) 10K type strain sequencing project: providing services to taxonomists for standard genome sequencing and annotation.</title>
        <authorList>
            <consortium name="The Broad Institute Genomics Platform"/>
            <consortium name="The Broad Institute Genome Sequencing Center for Infectious Disease"/>
            <person name="Wu L."/>
            <person name="Ma J."/>
        </authorList>
    </citation>
    <scope>NUCLEOTIDE SEQUENCE [LARGE SCALE GENOMIC DNA]</scope>
    <source>
        <strain evidence="8">JCM 4805</strain>
    </source>
</reference>
<dbReference type="InterPro" id="IPR050138">
    <property type="entry name" value="DHOase/Allantoinase_Hydrolase"/>
</dbReference>
<name>A0ABP3J6W1_9ACTN</name>
<dbReference type="NCBIfam" id="TIGR00857">
    <property type="entry name" value="pyrC_multi"/>
    <property type="match status" value="1"/>
</dbReference>
<accession>A0ABP3J6W1</accession>
<keyword evidence="4" id="KW-0479">Metal-binding</keyword>